<evidence type="ECO:0000256" key="1">
    <source>
        <dbReference type="ARBA" id="ARBA00022448"/>
    </source>
</evidence>
<reference evidence="9 10" key="1">
    <citation type="submission" date="2019-08" db="EMBL/GenBank/DDBJ databases">
        <title>Hyperibacter terrae gen. nov., sp. nov. and Hyperibacter viscosus sp. nov., two new members in the family Rhodospirillaceae isolated from the rhizosphere of Hypericum perforatum.</title>
        <authorList>
            <person name="Noviana Z."/>
        </authorList>
    </citation>
    <scope>NUCLEOTIDE SEQUENCE [LARGE SCALE GENOMIC DNA]</scope>
    <source>
        <strain evidence="9 10">R5913</strain>
    </source>
</reference>
<dbReference type="AlphaFoldDB" id="A0A5J6MD07"/>
<dbReference type="SUPFAM" id="SSF46626">
    <property type="entry name" value="Cytochrome c"/>
    <property type="match status" value="1"/>
</dbReference>
<feature type="transmembrane region" description="Helical" evidence="7">
    <location>
        <begin position="38"/>
        <end position="55"/>
    </location>
</feature>
<name>A0A5J6MD07_9PROT</name>
<keyword evidence="3 6" id="KW-0479">Metal-binding</keyword>
<dbReference type="PRINTS" id="PR00604">
    <property type="entry name" value="CYTCHRMECIAB"/>
</dbReference>
<keyword evidence="5 6" id="KW-0408">Iron</keyword>
<keyword evidence="10" id="KW-1185">Reference proteome</keyword>
<evidence type="ECO:0000256" key="4">
    <source>
        <dbReference type="ARBA" id="ARBA00022982"/>
    </source>
</evidence>
<evidence type="ECO:0000256" key="7">
    <source>
        <dbReference type="SAM" id="Phobius"/>
    </source>
</evidence>
<sequence>MKLAPVAPFPTFSRKGKGVQVQHGFLMIASRIHRRSELWLAIACTLAVLIAAILTQSHAGELPAGDPTRGETIYHKCQGCHSIDRNRVGPKHMGLFGRQAGSLPDFDYSEAMKNSGIVWNEQTLDTFLADPRGMVPGTKMTYAGIKNAQDRADLIAYLKEATKE</sequence>
<dbReference type="Gene3D" id="1.10.760.10">
    <property type="entry name" value="Cytochrome c-like domain"/>
    <property type="match status" value="1"/>
</dbReference>
<protein>
    <submittedName>
        <fullName evidence="9">Cytochrome c</fullName>
    </submittedName>
</protein>
<evidence type="ECO:0000256" key="5">
    <source>
        <dbReference type="ARBA" id="ARBA00023004"/>
    </source>
</evidence>
<dbReference type="EMBL" id="CP042906">
    <property type="protein sequence ID" value="QEX14921.1"/>
    <property type="molecule type" value="Genomic_DNA"/>
</dbReference>
<evidence type="ECO:0000256" key="2">
    <source>
        <dbReference type="ARBA" id="ARBA00022617"/>
    </source>
</evidence>
<dbReference type="PANTHER" id="PTHR11961">
    <property type="entry name" value="CYTOCHROME C"/>
    <property type="match status" value="1"/>
</dbReference>
<dbReference type="GO" id="GO:0009055">
    <property type="term" value="F:electron transfer activity"/>
    <property type="evidence" value="ECO:0007669"/>
    <property type="project" value="InterPro"/>
</dbReference>
<evidence type="ECO:0000313" key="9">
    <source>
        <dbReference type="EMBL" id="QEX14921.1"/>
    </source>
</evidence>
<keyword evidence="7" id="KW-1133">Transmembrane helix</keyword>
<dbReference type="PROSITE" id="PS51007">
    <property type="entry name" value="CYTC"/>
    <property type="match status" value="1"/>
</dbReference>
<accession>A0A5J6MD07</accession>
<dbReference type="GO" id="GO:0020037">
    <property type="term" value="F:heme binding"/>
    <property type="evidence" value="ECO:0007669"/>
    <property type="project" value="InterPro"/>
</dbReference>
<dbReference type="InterPro" id="IPR009056">
    <property type="entry name" value="Cyt_c-like_dom"/>
</dbReference>
<gene>
    <name evidence="9" type="ORF">FRZ44_01970</name>
</gene>
<keyword evidence="2 6" id="KW-0349">Heme</keyword>
<keyword evidence="7" id="KW-0812">Transmembrane</keyword>
<organism evidence="9 10">
    <name type="scientific">Hypericibacter terrae</name>
    <dbReference type="NCBI Taxonomy" id="2602015"/>
    <lineage>
        <taxon>Bacteria</taxon>
        <taxon>Pseudomonadati</taxon>
        <taxon>Pseudomonadota</taxon>
        <taxon>Alphaproteobacteria</taxon>
        <taxon>Rhodospirillales</taxon>
        <taxon>Dongiaceae</taxon>
        <taxon>Hypericibacter</taxon>
    </lineage>
</organism>
<evidence type="ECO:0000256" key="3">
    <source>
        <dbReference type="ARBA" id="ARBA00022723"/>
    </source>
</evidence>
<keyword evidence="1" id="KW-0813">Transport</keyword>
<dbReference type="InterPro" id="IPR036909">
    <property type="entry name" value="Cyt_c-like_dom_sf"/>
</dbReference>
<evidence type="ECO:0000259" key="8">
    <source>
        <dbReference type="PROSITE" id="PS51007"/>
    </source>
</evidence>
<evidence type="ECO:0000256" key="6">
    <source>
        <dbReference type="PROSITE-ProRule" id="PRU00433"/>
    </source>
</evidence>
<dbReference type="KEGG" id="htq:FRZ44_01970"/>
<evidence type="ECO:0000313" key="10">
    <source>
        <dbReference type="Proteomes" id="UP000326202"/>
    </source>
</evidence>
<dbReference type="Proteomes" id="UP000326202">
    <property type="component" value="Chromosome"/>
</dbReference>
<dbReference type="Pfam" id="PF00034">
    <property type="entry name" value="Cytochrom_C"/>
    <property type="match status" value="1"/>
</dbReference>
<proteinExistence type="predicted"/>
<feature type="domain" description="Cytochrome c" evidence="8">
    <location>
        <begin position="65"/>
        <end position="162"/>
    </location>
</feature>
<dbReference type="InterPro" id="IPR002327">
    <property type="entry name" value="Cyt_c_1A/1B"/>
</dbReference>
<keyword evidence="7" id="KW-0472">Membrane</keyword>
<keyword evidence="4" id="KW-0249">Electron transport</keyword>
<dbReference type="GO" id="GO:0046872">
    <property type="term" value="F:metal ion binding"/>
    <property type="evidence" value="ECO:0007669"/>
    <property type="project" value="UniProtKB-KW"/>
</dbReference>